<dbReference type="InterPro" id="IPR009003">
    <property type="entry name" value="Peptidase_S1_PA"/>
</dbReference>
<keyword evidence="2 3" id="KW-0802">TPR repeat</keyword>
<dbReference type="Pfam" id="PF13432">
    <property type="entry name" value="TPR_16"/>
    <property type="match status" value="2"/>
</dbReference>
<dbReference type="AlphaFoldDB" id="A0A1Z4LLA0"/>
<dbReference type="SUPFAM" id="SSF50494">
    <property type="entry name" value="Trypsin-like serine proteases"/>
    <property type="match status" value="1"/>
</dbReference>
<dbReference type="PANTHER" id="PTHR44858">
    <property type="entry name" value="TETRATRICOPEPTIDE REPEAT PROTEIN 6"/>
    <property type="match status" value="1"/>
</dbReference>
<evidence type="ECO:0000313" key="4">
    <source>
        <dbReference type="EMBL" id="BAY81964.1"/>
    </source>
</evidence>
<dbReference type="InterPro" id="IPR019734">
    <property type="entry name" value="TPR_rpt"/>
</dbReference>
<dbReference type="GO" id="GO:0046813">
    <property type="term" value="P:receptor-mediated virion attachment to host cell"/>
    <property type="evidence" value="ECO:0007669"/>
    <property type="project" value="TreeGrafter"/>
</dbReference>
<protein>
    <submittedName>
        <fullName evidence="4">Tetratricopeptide TPR_2 repeat protein</fullName>
    </submittedName>
</protein>
<dbReference type="GO" id="GO:0009279">
    <property type="term" value="C:cell outer membrane"/>
    <property type="evidence" value="ECO:0007669"/>
    <property type="project" value="TreeGrafter"/>
</dbReference>
<evidence type="ECO:0000313" key="5">
    <source>
        <dbReference type="Proteomes" id="UP000218418"/>
    </source>
</evidence>
<organism evidence="4 5">
    <name type="scientific">Calothrix parasitica NIES-267</name>
    <dbReference type="NCBI Taxonomy" id="1973488"/>
    <lineage>
        <taxon>Bacteria</taxon>
        <taxon>Bacillati</taxon>
        <taxon>Cyanobacteriota</taxon>
        <taxon>Cyanophyceae</taxon>
        <taxon>Nostocales</taxon>
        <taxon>Calotrichaceae</taxon>
        <taxon>Calothrix</taxon>
    </lineage>
</organism>
<dbReference type="Pfam" id="PF13414">
    <property type="entry name" value="TPR_11"/>
    <property type="match status" value="1"/>
</dbReference>
<gene>
    <name evidence="4" type="ORF">NIES267_14420</name>
</gene>
<evidence type="ECO:0000256" key="2">
    <source>
        <dbReference type="ARBA" id="ARBA00022803"/>
    </source>
</evidence>
<dbReference type="EMBL" id="AP018227">
    <property type="protein sequence ID" value="BAY81964.1"/>
    <property type="molecule type" value="Genomic_DNA"/>
</dbReference>
<keyword evidence="1" id="KW-0677">Repeat</keyword>
<dbReference type="Proteomes" id="UP000218418">
    <property type="component" value="Chromosome"/>
</dbReference>
<sequence length="652" mass="70914">MKLFYAVSPVIITVSTMLVQPQFAVAQSSAEVAKIAKGITVLIDNENSPGSGVIIERSGKTYTVLTAAHVVRGSSDYNIVTSDGQRYSLIKSNIKRLKGVDLAVVKFSSNQSYATAKIGNSDNSTEGTTAYVAGFPKPTAAVSNALYTFMDGRIIANASQSLRDGYSLVYSIDTFPGMSGGPILNEKGELIGVHGRGDTTENFNISDVNPNIIIKTGRNLGIPISTFTKQFNIANSNLGTVAARPSNPAVTKPKADDFYLQSVEKRNKADFQGAIKDLNQAIKINPKYAFAYYRRAEARQNTGEVDKAIADLQKAAELFSQQGNKSDAFRSRGSMLMLKKDYPGAIAAFSEAIKLNPKDTDAYNERGMTRVNSGDLKGALADYNKSISLQPSDAYAYMGRSFTYLKLQDKISAIADVNQAINIAPNYALPYLVLGVIHYNFGDTPKAVTTFNKASQLLAAQGNQSYAHGSQALAFQLSNNYPAAINSFTKAIKANPKDAEMYSLRGDAYNRNGNIQKALADQTQAIRINPNYASAYTSRAAIRFAQQQDSQGVLADLNNALSLDPSQDKAYFFRAIIRIQQKDQQRALADINNAIKYVVNDADGYMYKGIKSALQGNKPGALDNLQKSANLYQLRGDKSSYNEVMKLINMIN</sequence>
<dbReference type="Pfam" id="PF13365">
    <property type="entry name" value="Trypsin_2"/>
    <property type="match status" value="1"/>
</dbReference>
<dbReference type="Pfam" id="PF13181">
    <property type="entry name" value="TPR_8"/>
    <property type="match status" value="1"/>
</dbReference>
<proteinExistence type="predicted"/>
<dbReference type="Gene3D" id="1.25.40.10">
    <property type="entry name" value="Tetratricopeptide repeat domain"/>
    <property type="match status" value="5"/>
</dbReference>
<dbReference type="InterPro" id="IPR050498">
    <property type="entry name" value="Ycf3"/>
</dbReference>
<dbReference type="SMART" id="SM00028">
    <property type="entry name" value="TPR"/>
    <property type="match status" value="11"/>
</dbReference>
<feature type="repeat" description="TPR" evidence="3">
    <location>
        <begin position="360"/>
        <end position="393"/>
    </location>
</feature>
<dbReference type="SUPFAM" id="SSF48452">
    <property type="entry name" value="TPR-like"/>
    <property type="match status" value="2"/>
</dbReference>
<dbReference type="PANTHER" id="PTHR44858:SF1">
    <property type="entry name" value="UDP-N-ACETYLGLUCOSAMINE--PEPTIDE N-ACETYLGLUCOSAMINYLTRANSFERASE SPINDLY-RELATED"/>
    <property type="match status" value="1"/>
</dbReference>
<keyword evidence="5" id="KW-1185">Reference proteome</keyword>
<feature type="repeat" description="TPR" evidence="3">
    <location>
        <begin position="326"/>
        <end position="359"/>
    </location>
</feature>
<evidence type="ECO:0000256" key="3">
    <source>
        <dbReference type="PROSITE-ProRule" id="PRU00339"/>
    </source>
</evidence>
<dbReference type="Gene3D" id="2.40.10.10">
    <property type="entry name" value="Trypsin-like serine proteases"/>
    <property type="match status" value="2"/>
</dbReference>
<feature type="repeat" description="TPR" evidence="3">
    <location>
        <begin position="499"/>
        <end position="532"/>
    </location>
</feature>
<dbReference type="InterPro" id="IPR043504">
    <property type="entry name" value="Peptidase_S1_PA_chymotrypsin"/>
</dbReference>
<dbReference type="PROSITE" id="PS50005">
    <property type="entry name" value="TPR"/>
    <property type="match status" value="4"/>
</dbReference>
<evidence type="ECO:0000256" key="1">
    <source>
        <dbReference type="ARBA" id="ARBA00022737"/>
    </source>
</evidence>
<accession>A0A1Z4LLA0</accession>
<dbReference type="OrthoDB" id="9815040at2"/>
<reference evidence="4 5" key="1">
    <citation type="submission" date="2017-06" db="EMBL/GenBank/DDBJ databases">
        <title>Genome sequencing of cyanobaciteial culture collection at National Institute for Environmental Studies (NIES).</title>
        <authorList>
            <person name="Hirose Y."/>
            <person name="Shimura Y."/>
            <person name="Fujisawa T."/>
            <person name="Nakamura Y."/>
            <person name="Kawachi M."/>
        </authorList>
    </citation>
    <scope>NUCLEOTIDE SEQUENCE [LARGE SCALE GENOMIC DNA]</scope>
    <source>
        <strain evidence="4 5">NIES-267</strain>
    </source>
</reference>
<dbReference type="InterPro" id="IPR011990">
    <property type="entry name" value="TPR-like_helical_dom_sf"/>
</dbReference>
<feature type="repeat" description="TPR" evidence="3">
    <location>
        <begin position="465"/>
        <end position="498"/>
    </location>
</feature>
<name>A0A1Z4LLA0_9CYAN</name>